<comment type="subcellular location">
    <subcellularLocation>
        <location evidence="1">Endomembrane system</location>
    </subcellularLocation>
</comment>
<keyword evidence="4" id="KW-0418">Kinase</keyword>
<evidence type="ECO:0000256" key="2">
    <source>
        <dbReference type="ARBA" id="ARBA00022679"/>
    </source>
</evidence>
<dbReference type="OrthoDB" id="3853857at2759"/>
<dbReference type="FunFam" id="3.40.50.10330:FF:000005">
    <property type="entry name" value="Sphingosine kinase 2"/>
    <property type="match status" value="1"/>
</dbReference>
<evidence type="ECO:0000313" key="9">
    <source>
        <dbReference type="Ensembl" id="ENSECRP00000027779.1"/>
    </source>
</evidence>
<dbReference type="GO" id="GO:0046512">
    <property type="term" value="P:sphingosine biosynthetic process"/>
    <property type="evidence" value="ECO:0007669"/>
    <property type="project" value="TreeGrafter"/>
</dbReference>
<feature type="domain" description="DAGKc" evidence="8">
    <location>
        <begin position="124"/>
        <end position="271"/>
    </location>
</feature>
<dbReference type="InterPro" id="IPR001206">
    <property type="entry name" value="Diacylglycerol_kinase_cat_dom"/>
</dbReference>
<keyword evidence="2" id="KW-0808">Transferase</keyword>
<dbReference type="EC" id="2.7.1.91" evidence="7"/>
<dbReference type="Gene3D" id="3.40.50.10330">
    <property type="entry name" value="Probable inorganic polyphosphate/atp-NAD kinase, domain 1"/>
    <property type="match status" value="1"/>
</dbReference>
<keyword evidence="6" id="KW-0472">Membrane</keyword>
<evidence type="ECO:0000313" key="10">
    <source>
        <dbReference type="Proteomes" id="UP000694620"/>
    </source>
</evidence>
<reference evidence="9" key="3">
    <citation type="submission" date="2025-09" db="UniProtKB">
        <authorList>
            <consortium name="Ensembl"/>
        </authorList>
    </citation>
    <scope>IDENTIFICATION</scope>
</reference>
<dbReference type="InterPro" id="IPR050187">
    <property type="entry name" value="Lipid_Phosphate_FormReg"/>
</dbReference>
<sequence length="478" mass="53006">MGEQADGEFGTPVLGDFDDPLRSGRRCVVTLSAREMNVQRSGYQSREVMQLVDCIGCQVTGHELSVYFYPFGKSWPQAGTARQRLVLRFKAENDEMARRWAWMVRERSRHELPAQDGCRYGLLPQPCRALVLVNPQGGSGQALSIFHNQVKKMLMEADIQYTLLVTDKQNHARDLMRTAELSQWDIVVILSGDGLIFEVINGLMERADWRDAIQKPLAILPGGSGNALASSINNYSRFPPVTGNNLLLNCTFLLCKGLISPMDLMSVTTVSGHRLFSFLSVSWGFVSDVDIESERLRLIGGARFTLGTLWRLASLRVYRGKVAYLPLEAKIDSSPNSQQFTTGTNGPKDTLLVPLDQPVPSHWTLVEEEELVLVLGVCQTHLGEDFICAPAALLSDGIIHLIVVKAGISRSALLSLFLAMEKGTHLQVQNPHVLYIQTRAFRLVPHSTKGYMTVDGERVECGPIQAQVHHQLGRVISG</sequence>
<dbReference type="Proteomes" id="UP000694620">
    <property type="component" value="Chromosome 14"/>
</dbReference>
<dbReference type="PROSITE" id="PS50146">
    <property type="entry name" value="DAGK"/>
    <property type="match status" value="1"/>
</dbReference>
<dbReference type="Gene3D" id="2.60.200.40">
    <property type="match status" value="1"/>
</dbReference>
<evidence type="ECO:0000256" key="6">
    <source>
        <dbReference type="ARBA" id="ARBA00023136"/>
    </source>
</evidence>
<dbReference type="GO" id="GO:0012505">
    <property type="term" value="C:endomembrane system"/>
    <property type="evidence" value="ECO:0007669"/>
    <property type="project" value="UniProtKB-SubCell"/>
</dbReference>
<keyword evidence="5" id="KW-0067">ATP-binding</keyword>
<dbReference type="Pfam" id="PF19279">
    <property type="entry name" value="YegS_C"/>
    <property type="match status" value="1"/>
</dbReference>
<dbReference type="SMART" id="SM00046">
    <property type="entry name" value="DAGKc"/>
    <property type="match status" value="1"/>
</dbReference>
<accession>A0A8C4TA87</accession>
<dbReference type="PANTHER" id="PTHR12358">
    <property type="entry name" value="SPHINGOSINE KINASE"/>
    <property type="match status" value="1"/>
</dbReference>
<organism evidence="9 10">
    <name type="scientific">Erpetoichthys calabaricus</name>
    <name type="common">Rope fish</name>
    <name type="synonym">Calamoichthys calabaricus</name>
    <dbReference type="NCBI Taxonomy" id="27687"/>
    <lineage>
        <taxon>Eukaryota</taxon>
        <taxon>Metazoa</taxon>
        <taxon>Chordata</taxon>
        <taxon>Craniata</taxon>
        <taxon>Vertebrata</taxon>
        <taxon>Euteleostomi</taxon>
        <taxon>Actinopterygii</taxon>
        <taxon>Polypteriformes</taxon>
        <taxon>Polypteridae</taxon>
        <taxon>Erpetoichthys</taxon>
    </lineage>
</organism>
<reference evidence="9" key="2">
    <citation type="submission" date="2025-08" db="UniProtKB">
        <authorList>
            <consortium name="Ensembl"/>
        </authorList>
    </citation>
    <scope>IDENTIFICATION</scope>
</reference>
<dbReference type="PANTHER" id="PTHR12358:SF47">
    <property type="entry name" value="SPHINGOSINE KINASE 1"/>
    <property type="match status" value="1"/>
</dbReference>
<keyword evidence="10" id="KW-1185">Reference proteome</keyword>
<dbReference type="GO" id="GO:0016020">
    <property type="term" value="C:membrane"/>
    <property type="evidence" value="ECO:0007669"/>
    <property type="project" value="TreeGrafter"/>
</dbReference>
<reference evidence="9" key="1">
    <citation type="submission" date="2021-06" db="EMBL/GenBank/DDBJ databases">
        <authorList>
            <consortium name="Wellcome Sanger Institute Data Sharing"/>
        </authorList>
    </citation>
    <scope>NUCLEOTIDE SEQUENCE [LARGE SCALE GENOMIC DNA]</scope>
</reference>
<evidence type="ECO:0000256" key="5">
    <source>
        <dbReference type="ARBA" id="ARBA00022840"/>
    </source>
</evidence>
<dbReference type="GO" id="GO:0043066">
    <property type="term" value="P:negative regulation of apoptotic process"/>
    <property type="evidence" value="ECO:0007669"/>
    <property type="project" value="TreeGrafter"/>
</dbReference>
<dbReference type="GeneTree" id="ENSGT00940000157864"/>
<evidence type="ECO:0000256" key="1">
    <source>
        <dbReference type="ARBA" id="ARBA00004308"/>
    </source>
</evidence>
<dbReference type="GO" id="GO:0005524">
    <property type="term" value="F:ATP binding"/>
    <property type="evidence" value="ECO:0007669"/>
    <property type="project" value="UniProtKB-KW"/>
</dbReference>
<dbReference type="GO" id="GO:0005737">
    <property type="term" value="C:cytoplasm"/>
    <property type="evidence" value="ECO:0007669"/>
    <property type="project" value="UniProtKB-ARBA"/>
</dbReference>
<dbReference type="GO" id="GO:0008481">
    <property type="term" value="F:sphingosine kinase activity"/>
    <property type="evidence" value="ECO:0007669"/>
    <property type="project" value="UniProtKB-EC"/>
</dbReference>
<dbReference type="AlphaFoldDB" id="A0A8C4TA87"/>
<gene>
    <name evidence="9" type="primary">SPHK1</name>
</gene>
<evidence type="ECO:0000256" key="4">
    <source>
        <dbReference type="ARBA" id="ARBA00022777"/>
    </source>
</evidence>
<dbReference type="SUPFAM" id="SSF111331">
    <property type="entry name" value="NAD kinase/diacylglycerol kinase-like"/>
    <property type="match status" value="1"/>
</dbReference>
<dbReference type="Ensembl" id="ENSECRT00000028359.1">
    <property type="protein sequence ID" value="ENSECRP00000027779.1"/>
    <property type="gene ID" value="ENSECRG00000018824.1"/>
</dbReference>
<name>A0A8C4TA87_ERPCA</name>
<dbReference type="InterPro" id="IPR016064">
    <property type="entry name" value="NAD/diacylglycerol_kinase_sf"/>
</dbReference>
<keyword evidence="3" id="KW-0547">Nucleotide-binding</keyword>
<evidence type="ECO:0000256" key="7">
    <source>
        <dbReference type="ARBA" id="ARBA00044037"/>
    </source>
</evidence>
<proteinExistence type="predicted"/>
<dbReference type="GO" id="GO:0071363">
    <property type="term" value="P:cellular response to growth factor stimulus"/>
    <property type="evidence" value="ECO:0007669"/>
    <property type="project" value="TreeGrafter"/>
</dbReference>
<dbReference type="InterPro" id="IPR045540">
    <property type="entry name" value="YegS/DAGK_C"/>
</dbReference>
<protein>
    <recommendedName>
        <fullName evidence="7">sphingosine kinase</fullName>
        <ecNumber evidence="7">2.7.1.91</ecNumber>
    </recommendedName>
</protein>
<evidence type="ECO:0000256" key="3">
    <source>
        <dbReference type="ARBA" id="ARBA00022741"/>
    </source>
</evidence>
<dbReference type="Pfam" id="PF00781">
    <property type="entry name" value="DAGK_cat"/>
    <property type="match status" value="1"/>
</dbReference>
<dbReference type="InterPro" id="IPR017438">
    <property type="entry name" value="ATP-NAD_kinase_N"/>
</dbReference>
<evidence type="ECO:0000259" key="8">
    <source>
        <dbReference type="PROSITE" id="PS50146"/>
    </source>
</evidence>